<dbReference type="OrthoDB" id="5348794at2"/>
<accession>A0A4Q1B4Z4</accession>
<name>A0A4Q1B4Z4_9BACT</name>
<gene>
    <name evidence="1" type="ORF">CP965_01645</name>
</gene>
<dbReference type="Proteomes" id="UP000289718">
    <property type="component" value="Unassembled WGS sequence"/>
</dbReference>
<proteinExistence type="predicted"/>
<comment type="caution">
    <text evidence="1">The sequence shown here is derived from an EMBL/GenBank/DDBJ whole genome shotgun (WGS) entry which is preliminary data.</text>
</comment>
<sequence length="309" mass="37086">MKNKKEIFIDLISCLDETNIKISKKDLFLQNIEYIKKLLFSGLSTKRQVDKFCEEIDIISRSAYEKYCKEFLKEEYEKGLLNTLFLRNLKTIAYFITEEKNPKASELYKKLLENGSLKQFRNKKDSSIDYSTFINLLKEFLKDKGYEELIEYDNISNLNEENETNNKTEIKIENPNKIKIDLVDDTSEYCNLEFLKTNFIEFENSYIDNNIKEKNVYYIQARYIDKEYSFENFKKIVLENSLIENYSIIIHNNSTIDTKLYIYRYINNGLILLKTLDALSCVFELEELIRRGRENFFYKFEKYLNRIIT</sequence>
<organism evidence="1 2">
    <name type="scientific">Halarcobacter mediterraneus</name>
    <dbReference type="NCBI Taxonomy" id="2023153"/>
    <lineage>
        <taxon>Bacteria</taxon>
        <taxon>Pseudomonadati</taxon>
        <taxon>Campylobacterota</taxon>
        <taxon>Epsilonproteobacteria</taxon>
        <taxon>Campylobacterales</taxon>
        <taxon>Arcobacteraceae</taxon>
        <taxon>Halarcobacter</taxon>
    </lineage>
</organism>
<dbReference type="RefSeq" id="WP_129060288.1">
    <property type="nucleotide sequence ID" value="NZ_NXIE01000001.1"/>
</dbReference>
<protein>
    <submittedName>
        <fullName evidence="1">Uncharacterized protein</fullName>
    </submittedName>
</protein>
<evidence type="ECO:0000313" key="1">
    <source>
        <dbReference type="EMBL" id="RXK14177.1"/>
    </source>
</evidence>
<dbReference type="AlphaFoldDB" id="A0A4Q1B4Z4"/>
<reference evidence="1 2" key="1">
    <citation type="submission" date="2017-09" db="EMBL/GenBank/DDBJ databases">
        <title>Genomics of the genus Arcobacter.</title>
        <authorList>
            <person name="Perez-Cataluna A."/>
            <person name="Figueras M.J."/>
            <person name="Salas-Masso N."/>
        </authorList>
    </citation>
    <scope>NUCLEOTIDE SEQUENCE [LARGE SCALE GENOMIC DNA]</scope>
    <source>
        <strain evidence="1 2">F156-34</strain>
    </source>
</reference>
<dbReference type="EMBL" id="NXIE01000001">
    <property type="protein sequence ID" value="RXK14177.1"/>
    <property type="molecule type" value="Genomic_DNA"/>
</dbReference>
<evidence type="ECO:0000313" key="2">
    <source>
        <dbReference type="Proteomes" id="UP000289718"/>
    </source>
</evidence>
<keyword evidence="2" id="KW-1185">Reference proteome</keyword>